<gene>
    <name evidence="2" type="ORF">CHIRRI_LOCUS13502</name>
</gene>
<accession>A0A9N9S5V9</accession>
<keyword evidence="1" id="KW-0812">Transmembrane</keyword>
<feature type="transmembrane region" description="Helical" evidence="1">
    <location>
        <begin position="20"/>
        <end position="43"/>
    </location>
</feature>
<organism evidence="2 3">
    <name type="scientific">Chironomus riparius</name>
    <dbReference type="NCBI Taxonomy" id="315576"/>
    <lineage>
        <taxon>Eukaryota</taxon>
        <taxon>Metazoa</taxon>
        <taxon>Ecdysozoa</taxon>
        <taxon>Arthropoda</taxon>
        <taxon>Hexapoda</taxon>
        <taxon>Insecta</taxon>
        <taxon>Pterygota</taxon>
        <taxon>Neoptera</taxon>
        <taxon>Endopterygota</taxon>
        <taxon>Diptera</taxon>
        <taxon>Nematocera</taxon>
        <taxon>Chironomoidea</taxon>
        <taxon>Chironomidae</taxon>
        <taxon>Chironominae</taxon>
        <taxon>Chironomus</taxon>
    </lineage>
</organism>
<feature type="transmembrane region" description="Helical" evidence="1">
    <location>
        <begin position="105"/>
        <end position="125"/>
    </location>
</feature>
<keyword evidence="3" id="KW-1185">Reference proteome</keyword>
<evidence type="ECO:0000256" key="1">
    <source>
        <dbReference type="SAM" id="Phobius"/>
    </source>
</evidence>
<keyword evidence="1" id="KW-0472">Membrane</keyword>
<keyword evidence="1" id="KW-1133">Transmembrane helix</keyword>
<feature type="transmembrane region" description="Helical" evidence="1">
    <location>
        <begin position="131"/>
        <end position="150"/>
    </location>
</feature>
<protein>
    <submittedName>
        <fullName evidence="2">Uncharacterized protein</fullName>
    </submittedName>
</protein>
<dbReference type="EMBL" id="OU895880">
    <property type="protein sequence ID" value="CAG9810689.1"/>
    <property type="molecule type" value="Genomic_DNA"/>
</dbReference>
<proteinExistence type="predicted"/>
<evidence type="ECO:0000313" key="3">
    <source>
        <dbReference type="Proteomes" id="UP001153620"/>
    </source>
</evidence>
<evidence type="ECO:0000313" key="2">
    <source>
        <dbReference type="EMBL" id="CAG9810689.1"/>
    </source>
</evidence>
<sequence length="171" mass="19381">MRMSSFLCLELETGGKIVAWLGMVRYGLCMAILSIPILIGFLIPCEFINDKFNNYGMNHEFLKVCYVSKTLIIMAFVSIITFVSAMFYVYYALYEGIKHKCARQIIPSIIFELTTLSLTILSFIFCESIYSFAGVAINVIINSFLVWTLVSIHQNLKDGVSDCGPVYFTQK</sequence>
<dbReference type="Proteomes" id="UP001153620">
    <property type="component" value="Chromosome 4"/>
</dbReference>
<feature type="transmembrane region" description="Helical" evidence="1">
    <location>
        <begin position="71"/>
        <end position="93"/>
    </location>
</feature>
<reference evidence="2" key="1">
    <citation type="submission" date="2022-01" db="EMBL/GenBank/DDBJ databases">
        <authorList>
            <person name="King R."/>
        </authorList>
    </citation>
    <scope>NUCLEOTIDE SEQUENCE</scope>
</reference>
<name>A0A9N9S5V9_9DIPT</name>
<dbReference type="AlphaFoldDB" id="A0A9N9S5V9"/>
<reference evidence="2" key="2">
    <citation type="submission" date="2022-10" db="EMBL/GenBank/DDBJ databases">
        <authorList>
            <consortium name="ENA_rothamsted_submissions"/>
            <consortium name="culmorum"/>
            <person name="King R."/>
        </authorList>
    </citation>
    <scope>NUCLEOTIDE SEQUENCE</scope>
</reference>